<gene>
    <name evidence="1" type="ORF">AYBTSS11_LOCUS8961</name>
</gene>
<organism evidence="1 2">
    <name type="scientific">Sphenostylis stenocarpa</name>
    <dbReference type="NCBI Taxonomy" id="92480"/>
    <lineage>
        <taxon>Eukaryota</taxon>
        <taxon>Viridiplantae</taxon>
        <taxon>Streptophyta</taxon>
        <taxon>Embryophyta</taxon>
        <taxon>Tracheophyta</taxon>
        <taxon>Spermatophyta</taxon>
        <taxon>Magnoliopsida</taxon>
        <taxon>eudicotyledons</taxon>
        <taxon>Gunneridae</taxon>
        <taxon>Pentapetalae</taxon>
        <taxon>rosids</taxon>
        <taxon>fabids</taxon>
        <taxon>Fabales</taxon>
        <taxon>Fabaceae</taxon>
        <taxon>Papilionoideae</taxon>
        <taxon>50 kb inversion clade</taxon>
        <taxon>NPAAA clade</taxon>
        <taxon>indigoferoid/millettioid clade</taxon>
        <taxon>Phaseoleae</taxon>
        <taxon>Sphenostylis</taxon>
    </lineage>
</organism>
<keyword evidence="2" id="KW-1185">Reference proteome</keyword>
<protein>
    <submittedName>
        <fullName evidence="1">Uncharacterized protein</fullName>
    </submittedName>
</protein>
<proteinExistence type="predicted"/>
<sequence>MVILSKIVRQKHDVGTFIWIFTNQKVTKHELIEELDPRRQLESLVPEAFSSGAKSLLHRVLPHLVQDEEHTCT</sequence>
<dbReference type="Gramene" id="rna-AYBTSS11_LOCUS8961">
    <property type="protein sequence ID" value="CAJ1939120.1"/>
    <property type="gene ID" value="gene-AYBTSS11_LOCUS8961"/>
</dbReference>
<accession>A0AA86VI08</accession>
<name>A0AA86VI08_9FABA</name>
<reference evidence="1" key="1">
    <citation type="submission" date="2023-10" db="EMBL/GenBank/DDBJ databases">
        <authorList>
            <person name="Domelevo Entfellner J.-B."/>
        </authorList>
    </citation>
    <scope>NUCLEOTIDE SEQUENCE</scope>
</reference>
<dbReference type="AlphaFoldDB" id="A0AA86VI08"/>
<dbReference type="EMBL" id="OY731400">
    <property type="protein sequence ID" value="CAJ1939120.1"/>
    <property type="molecule type" value="Genomic_DNA"/>
</dbReference>
<evidence type="ECO:0000313" key="2">
    <source>
        <dbReference type="Proteomes" id="UP001189624"/>
    </source>
</evidence>
<evidence type="ECO:0000313" key="1">
    <source>
        <dbReference type="EMBL" id="CAJ1939120.1"/>
    </source>
</evidence>
<dbReference type="Proteomes" id="UP001189624">
    <property type="component" value="Chromosome 3"/>
</dbReference>